<proteinExistence type="inferred from homology"/>
<dbReference type="Gene3D" id="3.10.350.10">
    <property type="entry name" value="LysM domain"/>
    <property type="match status" value="2"/>
</dbReference>
<dbReference type="InterPro" id="IPR018077">
    <property type="entry name" value="Glyco_hydro_fam25_subgr"/>
</dbReference>
<keyword evidence="3" id="KW-0326">Glycosidase</keyword>
<dbReference type="GO" id="GO:0008932">
    <property type="term" value="F:lytic endotransglycosylase activity"/>
    <property type="evidence" value="ECO:0007669"/>
    <property type="project" value="TreeGrafter"/>
</dbReference>
<dbReference type="Proteomes" id="UP000494265">
    <property type="component" value="Unassembled WGS sequence"/>
</dbReference>
<dbReference type="SUPFAM" id="SSF51445">
    <property type="entry name" value="(Trans)glycosidases"/>
    <property type="match status" value="1"/>
</dbReference>
<keyword evidence="2" id="KW-0378">Hydrolase</keyword>
<dbReference type="AlphaFoldDB" id="A0A6F9XJT0"/>
<gene>
    <name evidence="6" type="ORF">SY212_04680</name>
</gene>
<evidence type="ECO:0000256" key="2">
    <source>
        <dbReference type="ARBA" id="ARBA00022801"/>
    </source>
</evidence>
<dbReference type="GO" id="GO:0003796">
    <property type="term" value="F:lysozyme activity"/>
    <property type="evidence" value="ECO:0007669"/>
    <property type="project" value="InterPro"/>
</dbReference>
<dbReference type="InterPro" id="IPR002053">
    <property type="entry name" value="Glyco_hydro_25"/>
</dbReference>
<dbReference type="GO" id="GO:0009253">
    <property type="term" value="P:peptidoglycan catabolic process"/>
    <property type="evidence" value="ECO:0007669"/>
    <property type="project" value="InterPro"/>
</dbReference>
<name>A0A6F9XJT0_9LACO</name>
<evidence type="ECO:0000259" key="5">
    <source>
        <dbReference type="PROSITE" id="PS51782"/>
    </source>
</evidence>
<dbReference type="SUPFAM" id="SSF54106">
    <property type="entry name" value="LysM domain"/>
    <property type="match status" value="2"/>
</dbReference>
<dbReference type="SMART" id="SM00641">
    <property type="entry name" value="Glyco_25"/>
    <property type="match status" value="1"/>
</dbReference>
<accession>A0A6F9XJT0</accession>
<dbReference type="Pfam" id="PF01183">
    <property type="entry name" value="Glyco_hydro_25"/>
    <property type="match status" value="1"/>
</dbReference>
<dbReference type="CDD" id="cd00118">
    <property type="entry name" value="LysM"/>
    <property type="match status" value="2"/>
</dbReference>
<evidence type="ECO:0000256" key="3">
    <source>
        <dbReference type="ARBA" id="ARBA00023295"/>
    </source>
</evidence>
<evidence type="ECO:0000256" key="4">
    <source>
        <dbReference type="SAM" id="MobiDB-lite"/>
    </source>
</evidence>
<dbReference type="Pfam" id="PF01476">
    <property type="entry name" value="LysM"/>
    <property type="match status" value="2"/>
</dbReference>
<dbReference type="InterPro" id="IPR017853">
    <property type="entry name" value="GH"/>
</dbReference>
<dbReference type="SMART" id="SM00257">
    <property type="entry name" value="LysM"/>
    <property type="match status" value="2"/>
</dbReference>
<dbReference type="InterPro" id="IPR018392">
    <property type="entry name" value="LysM"/>
</dbReference>
<protein>
    <submittedName>
        <fullName evidence="6">Endolysin</fullName>
    </submittedName>
</protein>
<dbReference type="PROSITE" id="PS51782">
    <property type="entry name" value="LYSM"/>
    <property type="match status" value="2"/>
</dbReference>
<dbReference type="EMBL" id="BLAM01000054">
    <property type="protein sequence ID" value="GET05438.1"/>
    <property type="molecule type" value="Genomic_DNA"/>
</dbReference>
<sequence length="431" mass="47797">MNKRVRQTLIGVIAFVTLLVGFVGAASANTRYYGVDGSRYQGSTLKKVTPEDSFGISQIGGYYNGTFIPQATYQSQVASGIAMGLRMHTYIYMETGSNQAQTKQMLDYYLPKVQTPKQSIVALDYESGASADREANTDNVLYGLRRVKEAGYTPVLYSYKPYILSHLNRQRITAEFPNSLWVAAYRDYSVMTRPDYNYFPSMDGINMWQFTSTAIAGGYDYNVDLLGITLNGYKNGNVEQPKSQPQAVKQGQKADNTPKSAIQVGNTVRVKFGVKRWANGVGMPSWVQSNTYKVQQVSGNRLLLGGIMSWINASDVEVVSVTNNAPRVTTSATYYVVRYGDTLSGIASRYGTSWQNLQHLNGLRNPNWLSVGQRLVIRQGATQSVSRVYRVQYGDTLSGIAAKLGTNVYNLQSKNGIRNANLIFVGQTLHY</sequence>
<dbReference type="PANTHER" id="PTHR33734">
    <property type="entry name" value="LYSM DOMAIN-CONTAINING GPI-ANCHORED PROTEIN 2"/>
    <property type="match status" value="1"/>
</dbReference>
<evidence type="ECO:0000313" key="6">
    <source>
        <dbReference type="EMBL" id="GET05438.1"/>
    </source>
</evidence>
<dbReference type="Gene3D" id="3.20.20.80">
    <property type="entry name" value="Glycosidases"/>
    <property type="match status" value="1"/>
</dbReference>
<comment type="caution">
    <text evidence="6">The sequence shown here is derived from an EMBL/GenBank/DDBJ whole genome shotgun (WGS) entry which is preliminary data.</text>
</comment>
<feature type="domain" description="LysM" evidence="5">
    <location>
        <begin position="387"/>
        <end position="431"/>
    </location>
</feature>
<dbReference type="PROSITE" id="PS51904">
    <property type="entry name" value="GLYCOSYL_HYDROL_F25_2"/>
    <property type="match status" value="1"/>
</dbReference>
<evidence type="ECO:0000256" key="1">
    <source>
        <dbReference type="ARBA" id="ARBA00010646"/>
    </source>
</evidence>
<dbReference type="PANTHER" id="PTHR33734:SF22">
    <property type="entry name" value="MEMBRANE-BOUND LYTIC MUREIN TRANSGLYCOSYLASE D"/>
    <property type="match status" value="1"/>
</dbReference>
<dbReference type="RefSeq" id="WP_172584276.1">
    <property type="nucleotide sequence ID" value="NZ_BLAM01000054.1"/>
</dbReference>
<comment type="similarity">
    <text evidence="1">Belongs to the glycosyl hydrolase 25 family.</text>
</comment>
<dbReference type="InterPro" id="IPR036779">
    <property type="entry name" value="LysM_dom_sf"/>
</dbReference>
<dbReference type="GO" id="GO:0016998">
    <property type="term" value="P:cell wall macromolecule catabolic process"/>
    <property type="evidence" value="ECO:0007669"/>
    <property type="project" value="InterPro"/>
</dbReference>
<feature type="region of interest" description="Disordered" evidence="4">
    <location>
        <begin position="239"/>
        <end position="260"/>
    </location>
</feature>
<feature type="domain" description="LysM" evidence="5">
    <location>
        <begin position="333"/>
        <end position="377"/>
    </location>
</feature>
<organism evidence="6">
    <name type="scientific">Ligilactobacillus agilis</name>
    <dbReference type="NCBI Taxonomy" id="1601"/>
    <lineage>
        <taxon>Bacteria</taxon>
        <taxon>Bacillati</taxon>
        <taxon>Bacillota</taxon>
        <taxon>Bacilli</taxon>
        <taxon>Lactobacillales</taxon>
        <taxon>Lactobacillaceae</taxon>
        <taxon>Ligilactobacillus</taxon>
    </lineage>
</organism>
<reference evidence="6" key="1">
    <citation type="submission" date="2019-10" db="EMBL/GenBank/DDBJ databases">
        <title>Lactobacillus agilis SY212 Whole Genome Sequencing Project.</title>
        <authorList>
            <person name="Suzuki S."/>
            <person name="Endo A."/>
            <person name="Maeno S."/>
            <person name="Shiwa Y."/>
            <person name="Matsutani M."/>
            <person name="Kajikawa A."/>
        </authorList>
    </citation>
    <scope>NUCLEOTIDE SEQUENCE</scope>
    <source>
        <strain evidence="6">SY212</strain>
    </source>
</reference>